<comment type="caution">
    <text evidence="6">The sequence shown here is derived from an EMBL/GenBank/DDBJ whole genome shotgun (WGS) entry which is preliminary data.</text>
</comment>
<sequence length="386" mass="43905">MRATVIDILPAEKGLFNVKIVIEGSEVFYADGEGGQLGDRGVIEGNQIFGAKKMGKDLWIVTDSVEGISRGKLANIEIDNERRKDISQQHTAQHLLTAVIKRELDAETLGFQMGEMFSTIDISLGFFTNHQRILIEDVVNREIQAGYPISINLYSPEEFNRLDLRMRKELSQKVLSQKRIRVVSIGEIDRNPCGGLHVNNTLEIGLLKITKSEKVKGELTRLYFVAGNRARKLFQKEHEMVETLMKELTCGFDEIPDRVSSLLESVKTFKSAEKRYTEMLAKYNARELEQTDEIVIVSENTPGIINSIPRFINKDVYIFIGITGDNKFTLAAKDFDLRELFEHLKQKHDVHGGCGPAKGQFVSDEEKERIIDAIKHWAERKRSYES</sequence>
<keyword evidence="4" id="KW-0862">Zinc</keyword>
<dbReference type="SMART" id="SM00863">
    <property type="entry name" value="tRNA_SAD"/>
    <property type="match status" value="1"/>
</dbReference>
<dbReference type="Proteomes" id="UP000077339">
    <property type="component" value="Unassembled WGS sequence"/>
</dbReference>
<keyword evidence="7" id="KW-1185">Reference proteome</keyword>
<dbReference type="PROSITE" id="PS50860">
    <property type="entry name" value="AA_TRNA_LIGASE_II_ALA"/>
    <property type="match status" value="1"/>
</dbReference>
<dbReference type="GO" id="GO:0046872">
    <property type="term" value="F:metal ion binding"/>
    <property type="evidence" value="ECO:0007669"/>
    <property type="project" value="UniProtKB-KW"/>
</dbReference>
<accession>A0A182C7M3</accession>
<dbReference type="InterPro" id="IPR012947">
    <property type="entry name" value="tRNA_SAD"/>
</dbReference>
<gene>
    <name evidence="6" type="ORF">AT15_07310</name>
</gene>
<evidence type="ECO:0000313" key="6">
    <source>
        <dbReference type="EMBL" id="OAA31297.1"/>
    </source>
</evidence>
<dbReference type="GO" id="GO:0004813">
    <property type="term" value="F:alanine-tRNA ligase activity"/>
    <property type="evidence" value="ECO:0007669"/>
    <property type="project" value="InterPro"/>
</dbReference>
<name>A0A182C7M3_9BACT</name>
<evidence type="ECO:0000256" key="3">
    <source>
        <dbReference type="ARBA" id="ARBA00022723"/>
    </source>
</evidence>
<dbReference type="GO" id="GO:0005524">
    <property type="term" value="F:ATP binding"/>
    <property type="evidence" value="ECO:0007669"/>
    <property type="project" value="InterPro"/>
</dbReference>
<evidence type="ECO:0000259" key="5">
    <source>
        <dbReference type="PROSITE" id="PS50860"/>
    </source>
</evidence>
<dbReference type="InterPro" id="IPR018165">
    <property type="entry name" value="Ala-tRNA-synth_IIc_core"/>
</dbReference>
<dbReference type="Gene3D" id="3.30.980.10">
    <property type="entry name" value="Threonyl-trna Synthetase, Chain A, domain 2"/>
    <property type="match status" value="1"/>
</dbReference>
<dbReference type="InterPro" id="IPR018163">
    <property type="entry name" value="Thr/Ala-tRNA-synth_IIc_edit"/>
</dbReference>
<dbReference type="PATRIC" id="fig|1453497.3.peg.1456"/>
<dbReference type="OrthoDB" id="9812949at2"/>
<dbReference type="RefSeq" id="WP_068346323.1">
    <property type="nucleotide sequence ID" value="NZ_JFHK01000004.1"/>
</dbReference>
<evidence type="ECO:0000313" key="7">
    <source>
        <dbReference type="Proteomes" id="UP000077339"/>
    </source>
</evidence>
<organism evidence="6 7">
    <name type="scientific">Kosmotoga arenicorallina S304</name>
    <dbReference type="NCBI Taxonomy" id="1453497"/>
    <lineage>
        <taxon>Bacteria</taxon>
        <taxon>Thermotogati</taxon>
        <taxon>Thermotogota</taxon>
        <taxon>Thermotogae</taxon>
        <taxon>Kosmotogales</taxon>
        <taxon>Kosmotogaceae</taxon>
        <taxon>Kosmotoga</taxon>
    </lineage>
</organism>
<protein>
    <recommendedName>
        <fullName evidence="5">Alanyl-transfer RNA synthetases family profile domain-containing protein</fullName>
    </recommendedName>
</protein>
<dbReference type="GO" id="GO:0005737">
    <property type="term" value="C:cytoplasm"/>
    <property type="evidence" value="ECO:0007669"/>
    <property type="project" value="UniProtKB-SubCell"/>
</dbReference>
<dbReference type="AlphaFoldDB" id="A0A182C7M3"/>
<comment type="subcellular location">
    <subcellularLocation>
        <location evidence="2">Cytoplasm</location>
    </subcellularLocation>
</comment>
<feature type="domain" description="Alanyl-transfer RNA synthetases family profile" evidence="5">
    <location>
        <begin position="1"/>
        <end position="236"/>
    </location>
</feature>
<evidence type="ECO:0000256" key="4">
    <source>
        <dbReference type="ARBA" id="ARBA00022833"/>
    </source>
</evidence>
<dbReference type="Pfam" id="PF07973">
    <property type="entry name" value="tRNA_SAD"/>
    <property type="match status" value="1"/>
</dbReference>
<dbReference type="STRING" id="1453497.AT15_07310"/>
<dbReference type="InterPro" id="IPR051335">
    <property type="entry name" value="Alanyl-tRNA_Editing_Enzymes"/>
</dbReference>
<evidence type="ECO:0000256" key="2">
    <source>
        <dbReference type="ARBA" id="ARBA00004496"/>
    </source>
</evidence>
<dbReference type="EMBL" id="JFHK01000004">
    <property type="protein sequence ID" value="OAA31297.1"/>
    <property type="molecule type" value="Genomic_DNA"/>
</dbReference>
<evidence type="ECO:0000256" key="1">
    <source>
        <dbReference type="ARBA" id="ARBA00001947"/>
    </source>
</evidence>
<comment type="cofactor">
    <cofactor evidence="1">
        <name>Zn(2+)</name>
        <dbReference type="ChEBI" id="CHEBI:29105"/>
    </cofactor>
</comment>
<dbReference type="PANTHER" id="PTHR43462">
    <property type="entry name" value="ALANYL-TRNA EDITING PROTEIN"/>
    <property type="match status" value="1"/>
</dbReference>
<keyword evidence="3" id="KW-0479">Metal-binding</keyword>
<dbReference type="GO" id="GO:0003676">
    <property type="term" value="F:nucleic acid binding"/>
    <property type="evidence" value="ECO:0007669"/>
    <property type="project" value="InterPro"/>
</dbReference>
<dbReference type="GO" id="GO:0006419">
    <property type="term" value="P:alanyl-tRNA aminoacylation"/>
    <property type="evidence" value="ECO:0007669"/>
    <property type="project" value="InterPro"/>
</dbReference>
<proteinExistence type="predicted"/>
<dbReference type="GO" id="GO:0002161">
    <property type="term" value="F:aminoacyl-tRNA deacylase activity"/>
    <property type="evidence" value="ECO:0007669"/>
    <property type="project" value="UniProtKB-ARBA"/>
</dbReference>
<dbReference type="SUPFAM" id="SSF55186">
    <property type="entry name" value="ThrRS/AlaRS common domain"/>
    <property type="match status" value="1"/>
</dbReference>
<reference evidence="6 7" key="1">
    <citation type="submission" date="2014-02" db="EMBL/GenBank/DDBJ databases">
        <title>Kosmotoga genome sequencing.</title>
        <authorList>
            <person name="Pollo S.M."/>
            <person name="Charchuk R."/>
            <person name="Nesbo C.L."/>
        </authorList>
    </citation>
    <scope>NUCLEOTIDE SEQUENCE [LARGE SCALE GENOMIC DNA]</scope>
    <source>
        <strain evidence="6 7">S304</strain>
    </source>
</reference>
<dbReference type="PANTHER" id="PTHR43462:SF1">
    <property type="entry name" value="ALANYL-TRNA EDITING PROTEIN AARSD1"/>
    <property type="match status" value="1"/>
</dbReference>